<evidence type="ECO:0000256" key="3">
    <source>
        <dbReference type="ARBA" id="ARBA00023237"/>
    </source>
</evidence>
<gene>
    <name evidence="7" type="ORF">ACFSUS_14300</name>
</gene>
<organism evidence="7 8">
    <name type="scientific">Spirosoma soli</name>
    <dbReference type="NCBI Taxonomy" id="1770529"/>
    <lineage>
        <taxon>Bacteria</taxon>
        <taxon>Pseudomonadati</taxon>
        <taxon>Bacteroidota</taxon>
        <taxon>Cytophagia</taxon>
        <taxon>Cytophagales</taxon>
        <taxon>Cytophagaceae</taxon>
        <taxon>Spirosoma</taxon>
    </lineage>
</organism>
<evidence type="ECO:0000259" key="6">
    <source>
        <dbReference type="PROSITE" id="PS51123"/>
    </source>
</evidence>
<dbReference type="InterPro" id="IPR050330">
    <property type="entry name" value="Bact_OuterMem_StrucFunc"/>
</dbReference>
<protein>
    <submittedName>
        <fullName evidence="7">OmpA family protein</fullName>
    </submittedName>
</protein>
<dbReference type="PANTHER" id="PTHR30329">
    <property type="entry name" value="STATOR ELEMENT OF FLAGELLAR MOTOR COMPLEX"/>
    <property type="match status" value="1"/>
</dbReference>
<evidence type="ECO:0000256" key="4">
    <source>
        <dbReference type="PROSITE-ProRule" id="PRU00473"/>
    </source>
</evidence>
<keyword evidence="8" id="KW-1185">Reference proteome</keyword>
<keyword evidence="3" id="KW-0998">Cell outer membrane</keyword>
<keyword evidence="5" id="KW-0732">Signal</keyword>
<evidence type="ECO:0000313" key="7">
    <source>
        <dbReference type="EMBL" id="MFD2571813.1"/>
    </source>
</evidence>
<proteinExistence type="predicted"/>
<dbReference type="RefSeq" id="WP_381523677.1">
    <property type="nucleotide sequence ID" value="NZ_JBHULN010000008.1"/>
</dbReference>
<evidence type="ECO:0000313" key="8">
    <source>
        <dbReference type="Proteomes" id="UP001597469"/>
    </source>
</evidence>
<reference evidence="8" key="1">
    <citation type="journal article" date="2019" name="Int. J. Syst. Evol. Microbiol.">
        <title>The Global Catalogue of Microorganisms (GCM) 10K type strain sequencing project: providing services to taxonomists for standard genome sequencing and annotation.</title>
        <authorList>
            <consortium name="The Broad Institute Genomics Platform"/>
            <consortium name="The Broad Institute Genome Sequencing Center for Infectious Disease"/>
            <person name="Wu L."/>
            <person name="Ma J."/>
        </authorList>
    </citation>
    <scope>NUCLEOTIDE SEQUENCE [LARGE SCALE GENOMIC DNA]</scope>
    <source>
        <strain evidence="8">KCTC 42805</strain>
    </source>
</reference>
<accession>A0ABW5M6I2</accession>
<name>A0ABW5M6I2_9BACT</name>
<dbReference type="InterPro" id="IPR036737">
    <property type="entry name" value="OmpA-like_sf"/>
</dbReference>
<comment type="caution">
    <text evidence="7">The sequence shown here is derived from an EMBL/GenBank/DDBJ whole genome shotgun (WGS) entry which is preliminary data.</text>
</comment>
<dbReference type="Proteomes" id="UP001597469">
    <property type="component" value="Unassembled WGS sequence"/>
</dbReference>
<dbReference type="CDD" id="cd07185">
    <property type="entry name" value="OmpA_C-like"/>
    <property type="match status" value="1"/>
</dbReference>
<evidence type="ECO:0000256" key="2">
    <source>
        <dbReference type="ARBA" id="ARBA00023136"/>
    </source>
</evidence>
<dbReference type="Gene3D" id="3.30.1330.60">
    <property type="entry name" value="OmpA-like domain"/>
    <property type="match status" value="1"/>
</dbReference>
<evidence type="ECO:0000256" key="5">
    <source>
        <dbReference type="SAM" id="SignalP"/>
    </source>
</evidence>
<feature type="chain" id="PRO_5046558906" evidence="5">
    <location>
        <begin position="21"/>
        <end position="358"/>
    </location>
</feature>
<dbReference type="PRINTS" id="PR01021">
    <property type="entry name" value="OMPADOMAIN"/>
</dbReference>
<feature type="signal peptide" evidence="5">
    <location>
        <begin position="1"/>
        <end position="20"/>
    </location>
</feature>
<dbReference type="PANTHER" id="PTHR30329:SF21">
    <property type="entry name" value="LIPOPROTEIN YIAD-RELATED"/>
    <property type="match status" value="1"/>
</dbReference>
<dbReference type="Pfam" id="PF00691">
    <property type="entry name" value="OmpA"/>
    <property type="match status" value="1"/>
</dbReference>
<evidence type="ECO:0000256" key="1">
    <source>
        <dbReference type="ARBA" id="ARBA00004442"/>
    </source>
</evidence>
<dbReference type="InterPro" id="IPR006665">
    <property type="entry name" value="OmpA-like"/>
</dbReference>
<dbReference type="InterPro" id="IPR006664">
    <property type="entry name" value="OMP_bac"/>
</dbReference>
<keyword evidence="2 4" id="KW-0472">Membrane</keyword>
<dbReference type="EMBL" id="JBHULN010000008">
    <property type="protein sequence ID" value="MFD2571813.1"/>
    <property type="molecule type" value="Genomic_DNA"/>
</dbReference>
<dbReference type="PROSITE" id="PS51123">
    <property type="entry name" value="OMPA_2"/>
    <property type="match status" value="1"/>
</dbReference>
<feature type="domain" description="OmpA-like" evidence="6">
    <location>
        <begin position="234"/>
        <end position="351"/>
    </location>
</feature>
<sequence>MKLSYFMLLVCSLLCADLSAQDQLSKHYVIYGRCVDTNATSAVKADLFAVINERREPIGTCTKEGRFECSLPASATHLIYEAEGYKSLKIPVHFANAIPSGTRFEIETPDFTLARSTESYAESETLFSFTFQLVDSVEVDLDIRDVRTPGPGLISSVTIFSMRKAQEGFIPSHIPRFFSKKPGGGMRPGQYVLALSTKDKELLSETTFTIRKGYNFVYAPIKKPNNALNQGVHRFPTTTTGQTTLYFDQSKYELRPANRRILDSLIDVLKKQPNGQMTITGYTDNVGRRDLNTTLSEYRAKTIRHYFNQRGISDQQLIIDWKGPDENALPNDPEELKAKSRRVVIQLMATEPMSLTAN</sequence>
<dbReference type="SUPFAM" id="SSF103088">
    <property type="entry name" value="OmpA-like"/>
    <property type="match status" value="1"/>
</dbReference>
<comment type="subcellular location">
    <subcellularLocation>
        <location evidence="1">Cell outer membrane</location>
    </subcellularLocation>
</comment>